<evidence type="ECO:0000256" key="3">
    <source>
        <dbReference type="ARBA" id="ARBA00022468"/>
    </source>
</evidence>
<dbReference type="PANTHER" id="PTHR45933:SF23">
    <property type="entry name" value="PROTEIN C2-DOMAIN ABA-RELATED 2"/>
    <property type="match status" value="1"/>
</dbReference>
<keyword evidence="4" id="KW-1003">Cell membrane</keyword>
<keyword evidence="3" id="KW-0343">GTPase activation</keyword>
<reference evidence="14" key="2">
    <citation type="submission" date="2025-08" db="UniProtKB">
        <authorList>
            <consortium name="RefSeq"/>
        </authorList>
    </citation>
    <scope>IDENTIFICATION</scope>
    <source>
        <tissue evidence="14">Leaf</tissue>
    </source>
</reference>
<dbReference type="InterPro" id="IPR000008">
    <property type="entry name" value="C2_dom"/>
</dbReference>
<organism evidence="13 14">
    <name type="scientific">Camelina sativa</name>
    <name type="common">False flax</name>
    <name type="synonym">Myagrum sativum</name>
    <dbReference type="NCBI Taxonomy" id="90675"/>
    <lineage>
        <taxon>Eukaryota</taxon>
        <taxon>Viridiplantae</taxon>
        <taxon>Streptophyta</taxon>
        <taxon>Embryophyta</taxon>
        <taxon>Tracheophyta</taxon>
        <taxon>Spermatophyta</taxon>
        <taxon>Magnoliopsida</taxon>
        <taxon>eudicotyledons</taxon>
        <taxon>Gunneridae</taxon>
        <taxon>Pentapetalae</taxon>
        <taxon>rosids</taxon>
        <taxon>malvids</taxon>
        <taxon>Brassicales</taxon>
        <taxon>Brassicaceae</taxon>
        <taxon>Camelineae</taxon>
        <taxon>Camelina</taxon>
    </lineage>
</organism>
<dbReference type="Gene3D" id="2.60.40.150">
    <property type="entry name" value="C2 domain"/>
    <property type="match status" value="1"/>
</dbReference>
<dbReference type="PROSITE" id="PS50004">
    <property type="entry name" value="C2"/>
    <property type="match status" value="1"/>
</dbReference>
<evidence type="ECO:0000256" key="1">
    <source>
        <dbReference type="ARBA" id="ARBA00004123"/>
    </source>
</evidence>
<accession>A0ABM0T0N1</accession>
<dbReference type="InterPro" id="IPR035892">
    <property type="entry name" value="C2_domain_sf"/>
</dbReference>
<evidence type="ECO:0000313" key="13">
    <source>
        <dbReference type="Proteomes" id="UP000694864"/>
    </source>
</evidence>
<comment type="similarity">
    <text evidence="11">Belongs to the plant CAR protein family.</text>
</comment>
<dbReference type="Pfam" id="PF14111">
    <property type="entry name" value="DUF4283"/>
    <property type="match status" value="1"/>
</dbReference>
<dbReference type="CDD" id="cd04038">
    <property type="entry name" value="C2_ArfGAP"/>
    <property type="match status" value="1"/>
</dbReference>
<evidence type="ECO:0000256" key="4">
    <source>
        <dbReference type="ARBA" id="ARBA00022475"/>
    </source>
</evidence>
<sequence length="296" mass="34740">MENLLGLLRLHVIRGVNLAIRDSHSSDPYVIVRMGKQKLRTRVMKKNLNPEWNEDLTLSITDPTLPINIMVYDRDWFSRDDKMGDAVFHIDPFLEAIRIQNELGGLPEGTVIMKIQASRQNCLSEESKIVWHKGKIVQNMFLRLQNVERGEVQLQLEWIDVSGAMRYEREFFGVGGCMNPVMQAMKALLFMLPRIWKMEERVVGADLGMGRFQFDFEHENDIHEVLKMEPYNFDHWMLSLVRWEPVVDPRYPYLIKFWVRMMGVPLHFWADETFRTIGADLGEVEEVEEVDLDNGR</sequence>
<evidence type="ECO:0000256" key="10">
    <source>
        <dbReference type="ARBA" id="ARBA00023242"/>
    </source>
</evidence>
<keyword evidence="9" id="KW-0472">Membrane</keyword>
<dbReference type="RefSeq" id="XP_010419006.1">
    <property type="nucleotide sequence ID" value="XM_010420704.1"/>
</dbReference>
<dbReference type="InterPro" id="IPR044562">
    <property type="entry name" value="CAR1-11"/>
</dbReference>
<keyword evidence="10" id="KW-0539">Nucleus</keyword>
<dbReference type="SMART" id="SM00239">
    <property type="entry name" value="C2"/>
    <property type="match status" value="1"/>
</dbReference>
<comment type="subcellular location">
    <subcellularLocation>
        <location evidence="2">Cell membrane</location>
    </subcellularLocation>
    <subcellularLocation>
        <location evidence="1">Nucleus</location>
    </subcellularLocation>
</comment>
<evidence type="ECO:0000256" key="5">
    <source>
        <dbReference type="ARBA" id="ARBA00022682"/>
    </source>
</evidence>
<keyword evidence="7" id="KW-0106">Calcium</keyword>
<evidence type="ECO:0000256" key="11">
    <source>
        <dbReference type="ARBA" id="ARBA00024037"/>
    </source>
</evidence>
<evidence type="ECO:0000256" key="2">
    <source>
        <dbReference type="ARBA" id="ARBA00004236"/>
    </source>
</evidence>
<keyword evidence="8" id="KW-0446">Lipid-binding</keyword>
<keyword evidence="6" id="KW-0479">Metal-binding</keyword>
<dbReference type="SUPFAM" id="SSF49562">
    <property type="entry name" value="C2 domain (Calcium/lipid-binding domain, CaLB)"/>
    <property type="match status" value="1"/>
</dbReference>
<proteinExistence type="inferred from homology"/>
<evidence type="ECO:0000259" key="12">
    <source>
        <dbReference type="PROSITE" id="PS50004"/>
    </source>
</evidence>
<evidence type="ECO:0000256" key="7">
    <source>
        <dbReference type="ARBA" id="ARBA00022837"/>
    </source>
</evidence>
<dbReference type="PANTHER" id="PTHR45933">
    <property type="entry name" value="PROTEIN C2-DOMAIN ABA-RELATED 4"/>
    <property type="match status" value="1"/>
</dbReference>
<keyword evidence="5" id="KW-0938">Abscisic acid signaling pathway</keyword>
<feature type="domain" description="C2" evidence="12">
    <location>
        <begin position="1"/>
        <end position="103"/>
    </location>
</feature>
<gene>
    <name evidence="14" type="primary">LOC104704656</name>
</gene>
<dbReference type="Pfam" id="PF00168">
    <property type="entry name" value="C2"/>
    <property type="match status" value="1"/>
</dbReference>
<evidence type="ECO:0000313" key="14">
    <source>
        <dbReference type="RefSeq" id="XP_010419006.1"/>
    </source>
</evidence>
<dbReference type="Proteomes" id="UP000694864">
    <property type="component" value="Chromosome 7"/>
</dbReference>
<evidence type="ECO:0000256" key="8">
    <source>
        <dbReference type="ARBA" id="ARBA00023121"/>
    </source>
</evidence>
<protein>
    <submittedName>
        <fullName evidence="14">Protein C2-DOMAIN ABA-RELATED 2-like</fullName>
    </submittedName>
</protein>
<keyword evidence="13" id="KW-1185">Reference proteome</keyword>
<name>A0ABM0T0N1_CAMSA</name>
<evidence type="ECO:0000256" key="9">
    <source>
        <dbReference type="ARBA" id="ARBA00023136"/>
    </source>
</evidence>
<evidence type="ECO:0000256" key="6">
    <source>
        <dbReference type="ARBA" id="ARBA00022723"/>
    </source>
</evidence>
<dbReference type="InterPro" id="IPR025558">
    <property type="entry name" value="DUF4283"/>
</dbReference>
<dbReference type="GeneID" id="104704656"/>
<reference evidence="13" key="1">
    <citation type="journal article" date="2014" name="Nat. Commun.">
        <title>The emerging biofuel crop Camelina sativa retains a highly undifferentiated hexaploid genome structure.</title>
        <authorList>
            <person name="Kagale S."/>
            <person name="Koh C."/>
            <person name="Nixon J."/>
            <person name="Bollina V."/>
            <person name="Clarke W.E."/>
            <person name="Tuteja R."/>
            <person name="Spillane C."/>
            <person name="Robinson S.J."/>
            <person name="Links M.G."/>
            <person name="Clarke C."/>
            <person name="Higgins E.E."/>
            <person name="Huebert T."/>
            <person name="Sharpe A.G."/>
            <person name="Parkin I.A."/>
        </authorList>
    </citation>
    <scope>NUCLEOTIDE SEQUENCE [LARGE SCALE GENOMIC DNA]</scope>
    <source>
        <strain evidence="13">cv. DH55</strain>
    </source>
</reference>